<evidence type="ECO:0000313" key="6">
    <source>
        <dbReference type="Proteomes" id="UP000050580"/>
    </source>
</evidence>
<accession>A0A0U1Q0Y6</accession>
<evidence type="ECO:0000256" key="4">
    <source>
        <dbReference type="ARBA" id="ARBA00013078"/>
    </source>
</evidence>
<dbReference type="InterPro" id="IPR050155">
    <property type="entry name" value="HAD-like_hydrolase_sf"/>
</dbReference>
<dbReference type="InterPro" id="IPR023214">
    <property type="entry name" value="HAD_sf"/>
</dbReference>
<proteinExistence type="inferred from homology"/>
<reference evidence="5 6" key="1">
    <citation type="submission" date="2015-05" db="EMBL/GenBank/DDBJ databases">
        <title>Draft genome sequence of Lampropedia sp. CT6, isolated from the microbial mat of a hot water spring, located at Manikaran, India.</title>
        <authorList>
            <person name="Tripathi C."/>
            <person name="Rani P."/>
            <person name="Mahato N.K."/>
            <person name="Lal R."/>
        </authorList>
    </citation>
    <scope>NUCLEOTIDE SEQUENCE [LARGE SCALE GENOMIC DNA]</scope>
    <source>
        <strain evidence="5 6">CT6</strain>
    </source>
</reference>
<dbReference type="InterPro" id="IPR006439">
    <property type="entry name" value="HAD-SF_hydro_IA"/>
</dbReference>
<name>A0A0U1Q0Y6_9BURK</name>
<comment type="pathway">
    <text evidence="2">Organic acid metabolism; glycolate biosynthesis; glycolate from 2-phosphoglycolate: step 1/1.</text>
</comment>
<dbReference type="AlphaFoldDB" id="A0A0U1Q0Y6"/>
<comment type="catalytic activity">
    <reaction evidence="1">
        <text>2-phosphoglycolate + H2O = glycolate + phosphate</text>
        <dbReference type="Rhea" id="RHEA:14369"/>
        <dbReference type="ChEBI" id="CHEBI:15377"/>
        <dbReference type="ChEBI" id="CHEBI:29805"/>
        <dbReference type="ChEBI" id="CHEBI:43474"/>
        <dbReference type="ChEBI" id="CHEBI:58033"/>
        <dbReference type="EC" id="3.1.3.18"/>
    </reaction>
</comment>
<dbReference type="InterPro" id="IPR036412">
    <property type="entry name" value="HAD-like_sf"/>
</dbReference>
<gene>
    <name evidence="5" type="ORF">AAV94_04700</name>
</gene>
<dbReference type="GO" id="GO:0008967">
    <property type="term" value="F:phosphoglycolate phosphatase activity"/>
    <property type="evidence" value="ECO:0007669"/>
    <property type="project" value="UniProtKB-EC"/>
</dbReference>
<dbReference type="Pfam" id="PF13419">
    <property type="entry name" value="HAD_2"/>
    <property type="match status" value="1"/>
</dbReference>
<dbReference type="Gene3D" id="3.40.50.1000">
    <property type="entry name" value="HAD superfamily/HAD-like"/>
    <property type="match status" value="1"/>
</dbReference>
<dbReference type="NCBIfam" id="TIGR01549">
    <property type="entry name" value="HAD-SF-IA-v1"/>
    <property type="match status" value="1"/>
</dbReference>
<dbReference type="SUPFAM" id="SSF56784">
    <property type="entry name" value="HAD-like"/>
    <property type="match status" value="1"/>
</dbReference>
<dbReference type="SFLD" id="SFLDS00003">
    <property type="entry name" value="Haloacid_Dehalogenase"/>
    <property type="match status" value="1"/>
</dbReference>
<dbReference type="EC" id="3.1.3.18" evidence="4"/>
<dbReference type="SFLD" id="SFLDG01129">
    <property type="entry name" value="C1.5:_HAD__Beta-PGM__Phosphata"/>
    <property type="match status" value="1"/>
</dbReference>
<keyword evidence="6" id="KW-1185">Reference proteome</keyword>
<evidence type="ECO:0000256" key="1">
    <source>
        <dbReference type="ARBA" id="ARBA00000830"/>
    </source>
</evidence>
<dbReference type="OrthoDB" id="5293434at2"/>
<dbReference type="EMBL" id="LBNQ01000019">
    <property type="protein sequence ID" value="KKW68417.1"/>
    <property type="molecule type" value="Genomic_DNA"/>
</dbReference>
<evidence type="ECO:0000256" key="3">
    <source>
        <dbReference type="ARBA" id="ARBA00006171"/>
    </source>
</evidence>
<protein>
    <recommendedName>
        <fullName evidence="4">phosphoglycolate phosphatase</fullName>
        <ecNumber evidence="4">3.1.3.18</ecNumber>
    </recommendedName>
</protein>
<dbReference type="GO" id="GO:0005829">
    <property type="term" value="C:cytosol"/>
    <property type="evidence" value="ECO:0007669"/>
    <property type="project" value="TreeGrafter"/>
</dbReference>
<sequence length="230" mass="24352">MARTRTYSMIVFDLDGTLIDSWPGLWLAIEQDLAVQQGELDLDMLRHGLSMGIASVCQLAVSQAGLTGDAAAQAGARIAQGYARTGWQVAHPYEGAGHMLQVLHEHGFALGLCTNRSRLTTDALLESLGWQGFFSASVCLDEGMAPKPAPAPLLAVIDRLGGAASALFVGDSHIDAACAAAAGVDFAAHLNGYHNHPSELEPQVFGFARHTELAQWLGVRPPVTTETNHG</sequence>
<dbReference type="PANTHER" id="PTHR43434:SF1">
    <property type="entry name" value="PHOSPHOGLYCOLATE PHOSPHATASE"/>
    <property type="match status" value="1"/>
</dbReference>
<evidence type="ECO:0000313" key="5">
    <source>
        <dbReference type="EMBL" id="KKW68417.1"/>
    </source>
</evidence>
<dbReference type="InterPro" id="IPR041492">
    <property type="entry name" value="HAD_2"/>
</dbReference>
<evidence type="ECO:0000256" key="2">
    <source>
        <dbReference type="ARBA" id="ARBA00004818"/>
    </source>
</evidence>
<dbReference type="InterPro" id="IPR023198">
    <property type="entry name" value="PGP-like_dom2"/>
</dbReference>
<dbReference type="STRING" id="1610491.AAV94_04700"/>
<comment type="caution">
    <text evidence="5">The sequence shown here is derived from an EMBL/GenBank/DDBJ whole genome shotgun (WGS) entry which is preliminary data.</text>
</comment>
<dbReference type="Gene3D" id="1.10.150.240">
    <property type="entry name" value="Putative phosphatase, domain 2"/>
    <property type="match status" value="1"/>
</dbReference>
<comment type="similarity">
    <text evidence="3">Belongs to the HAD-like hydrolase superfamily. CbbY/CbbZ/Gph/YieH family.</text>
</comment>
<organism evidence="5 6">
    <name type="scientific">Lampropedia cohaerens</name>
    <dbReference type="NCBI Taxonomy" id="1610491"/>
    <lineage>
        <taxon>Bacteria</taxon>
        <taxon>Pseudomonadati</taxon>
        <taxon>Pseudomonadota</taxon>
        <taxon>Betaproteobacteria</taxon>
        <taxon>Burkholderiales</taxon>
        <taxon>Comamonadaceae</taxon>
        <taxon>Lampropedia</taxon>
    </lineage>
</organism>
<dbReference type="PANTHER" id="PTHR43434">
    <property type="entry name" value="PHOSPHOGLYCOLATE PHOSPHATASE"/>
    <property type="match status" value="1"/>
</dbReference>
<dbReference type="GO" id="GO:0006281">
    <property type="term" value="P:DNA repair"/>
    <property type="evidence" value="ECO:0007669"/>
    <property type="project" value="TreeGrafter"/>
</dbReference>
<dbReference type="Proteomes" id="UP000050580">
    <property type="component" value="Unassembled WGS sequence"/>
</dbReference>